<dbReference type="EMBL" id="JACBZV010000001">
    <property type="protein sequence ID" value="NYJ09140.1"/>
    <property type="molecule type" value="Genomic_DNA"/>
</dbReference>
<evidence type="ECO:0000313" key="1">
    <source>
        <dbReference type="EMBL" id="MBB6222313.1"/>
    </source>
</evidence>
<organism evidence="1 3">
    <name type="scientific">Rhizobium leguminosarum</name>
    <dbReference type="NCBI Taxonomy" id="384"/>
    <lineage>
        <taxon>Bacteria</taxon>
        <taxon>Pseudomonadati</taxon>
        <taxon>Pseudomonadota</taxon>
        <taxon>Alphaproteobacteria</taxon>
        <taxon>Hyphomicrobiales</taxon>
        <taxon>Rhizobiaceae</taxon>
        <taxon>Rhizobium/Agrobacterium group</taxon>
        <taxon>Rhizobium</taxon>
    </lineage>
</organism>
<accession>A0A7X0DT84</accession>
<dbReference type="RefSeq" id="WP_179610405.1">
    <property type="nucleotide sequence ID" value="NZ_JACBZV010000001.1"/>
</dbReference>
<dbReference type="AlphaFoldDB" id="A0A7X0DT84"/>
<evidence type="ECO:0000313" key="4">
    <source>
        <dbReference type="Proteomes" id="UP000535276"/>
    </source>
</evidence>
<evidence type="ECO:0000313" key="3">
    <source>
        <dbReference type="Proteomes" id="UP000517187"/>
    </source>
</evidence>
<name>A0A7X0DT84_RHILE</name>
<comment type="caution">
    <text evidence="1">The sequence shown here is derived from an EMBL/GenBank/DDBJ whole genome shotgun (WGS) entry which is preliminary data.</text>
</comment>
<reference evidence="1 3" key="1">
    <citation type="submission" date="2020-08" db="EMBL/GenBank/DDBJ databases">
        <title>Genomic Encyclopedia of Type Strains, Phase IV (KMG-V): Genome sequencing to study the core and pangenomes of soil and plant-associated prokaryotes.</title>
        <authorList>
            <person name="Whitman W."/>
        </authorList>
    </citation>
    <scope>NUCLEOTIDE SEQUENCE [LARGE SCALE GENOMIC DNA]</scope>
    <source>
        <strain evidence="1 3">SEMIA 4011</strain>
        <strain evidence="2 4">SEMIA 4052</strain>
    </source>
</reference>
<sequence>MQESRLTLNDNTAHDHIKPAKNEIKVIRHERLSYAHRCATFTDLNKEAPNDLGLAHPLSGEEQTAEERYAAAVPFAAKIVGFDAAEIGRSLCGIHRLTSMLAEIPSSGLGIPQLIASD</sequence>
<gene>
    <name evidence="1" type="ORF">GGE66_003297</name>
    <name evidence="2" type="ORF">GGI64_000159</name>
</gene>
<proteinExistence type="predicted"/>
<dbReference type="Proteomes" id="UP000535276">
    <property type="component" value="Unassembled WGS sequence"/>
</dbReference>
<evidence type="ECO:0000313" key="2">
    <source>
        <dbReference type="EMBL" id="NYJ09140.1"/>
    </source>
</evidence>
<protein>
    <submittedName>
        <fullName evidence="1">Uncharacterized protein</fullName>
    </submittedName>
</protein>
<dbReference type="Proteomes" id="UP000517187">
    <property type="component" value="Unassembled WGS sequence"/>
</dbReference>
<dbReference type="EMBL" id="JACIIJ010000007">
    <property type="protein sequence ID" value="MBB6222313.1"/>
    <property type="molecule type" value="Genomic_DNA"/>
</dbReference>